<feature type="compositionally biased region" description="Polar residues" evidence="2">
    <location>
        <begin position="29"/>
        <end position="49"/>
    </location>
</feature>
<evidence type="ECO:0000256" key="1">
    <source>
        <dbReference type="SAM" id="Coils"/>
    </source>
</evidence>
<feature type="compositionally biased region" description="Polar residues" evidence="2">
    <location>
        <begin position="59"/>
        <end position="75"/>
    </location>
</feature>
<organism evidence="3 4">
    <name type="scientific">Neocallimastix californiae</name>
    <dbReference type="NCBI Taxonomy" id="1754190"/>
    <lineage>
        <taxon>Eukaryota</taxon>
        <taxon>Fungi</taxon>
        <taxon>Fungi incertae sedis</taxon>
        <taxon>Chytridiomycota</taxon>
        <taxon>Chytridiomycota incertae sedis</taxon>
        <taxon>Neocallimastigomycetes</taxon>
        <taxon>Neocallimastigales</taxon>
        <taxon>Neocallimastigaceae</taxon>
        <taxon>Neocallimastix</taxon>
    </lineage>
</organism>
<evidence type="ECO:0000256" key="2">
    <source>
        <dbReference type="SAM" id="MobiDB-lite"/>
    </source>
</evidence>
<dbReference type="Proteomes" id="UP000193920">
    <property type="component" value="Unassembled WGS sequence"/>
</dbReference>
<keyword evidence="4" id="KW-1185">Reference proteome</keyword>
<sequence length="332" mass="38782">MQKYALRKVITPSEREQIDSKQWKKDNTKQSYLPSKSYSRAGESSKTILNNNVRNRNNSFSKQNKSMLQSPSYNTSKHDEPQAKENDETEESKSKKDLTLERYRKLLAKYENLSVESLEEKPFNSTEGNTEIKEKVKLVSTVNDKFTEINKNETSHSIEQINDKTKTLSTISQNSESALSTTDSISSSRQLSMISTASKASLTPSFSTLDELQAKLQSTLEDGSTRINKEREKSRDIIYRMRERTTDLVTKNNELFNSKLKLKYELEFIKEQMEVKTQELEKVIKERNIAEKQVNELRNELNQVKKENENNENDEKKHYWGFRPFVFKLIFR</sequence>
<feature type="compositionally biased region" description="Basic and acidic residues" evidence="2">
    <location>
        <begin position="13"/>
        <end position="28"/>
    </location>
</feature>
<protein>
    <submittedName>
        <fullName evidence="3">Uncharacterized protein</fullName>
    </submittedName>
</protein>
<evidence type="ECO:0000313" key="3">
    <source>
        <dbReference type="EMBL" id="ORY19086.1"/>
    </source>
</evidence>
<keyword evidence="1" id="KW-0175">Coiled coil</keyword>
<name>A0A1Y2A993_9FUNG</name>
<reference evidence="3 4" key="1">
    <citation type="submission" date="2016-08" db="EMBL/GenBank/DDBJ databases">
        <title>A Parts List for Fungal Cellulosomes Revealed by Comparative Genomics.</title>
        <authorList>
            <consortium name="DOE Joint Genome Institute"/>
            <person name="Haitjema C.H."/>
            <person name="Gilmore S.P."/>
            <person name="Henske J.K."/>
            <person name="Solomon K.V."/>
            <person name="De Groot R."/>
            <person name="Kuo A."/>
            <person name="Mondo S.J."/>
            <person name="Salamov A.A."/>
            <person name="Labutti K."/>
            <person name="Zhao Z."/>
            <person name="Chiniquy J."/>
            <person name="Barry K."/>
            <person name="Brewer H.M."/>
            <person name="Purvine S.O."/>
            <person name="Wright A.T."/>
            <person name="Boxma B."/>
            <person name="Van Alen T."/>
            <person name="Hackstein J.H."/>
            <person name="Baker S.E."/>
            <person name="Grigoriev I.V."/>
            <person name="O'Malley M.A."/>
        </authorList>
    </citation>
    <scope>NUCLEOTIDE SEQUENCE [LARGE SCALE GENOMIC DNA]</scope>
    <source>
        <strain evidence="3 4">G1</strain>
    </source>
</reference>
<gene>
    <name evidence="3" type="ORF">LY90DRAFT_708169</name>
</gene>
<comment type="caution">
    <text evidence="3">The sequence shown here is derived from an EMBL/GenBank/DDBJ whole genome shotgun (WGS) entry which is preliminary data.</text>
</comment>
<feature type="compositionally biased region" description="Basic and acidic residues" evidence="2">
    <location>
        <begin position="76"/>
        <end position="96"/>
    </location>
</feature>
<accession>A0A1Y2A993</accession>
<proteinExistence type="predicted"/>
<dbReference type="AlphaFoldDB" id="A0A1Y2A993"/>
<feature type="coiled-coil region" evidence="1">
    <location>
        <begin position="266"/>
        <end position="317"/>
    </location>
</feature>
<evidence type="ECO:0000313" key="4">
    <source>
        <dbReference type="Proteomes" id="UP000193920"/>
    </source>
</evidence>
<dbReference type="OrthoDB" id="10462864at2759"/>
<dbReference type="EMBL" id="MCOG01000314">
    <property type="protein sequence ID" value="ORY19086.1"/>
    <property type="molecule type" value="Genomic_DNA"/>
</dbReference>
<feature type="region of interest" description="Disordered" evidence="2">
    <location>
        <begin position="1"/>
        <end position="96"/>
    </location>
</feature>